<evidence type="ECO:0000256" key="3">
    <source>
        <dbReference type="SAM" id="MobiDB-lite"/>
    </source>
</evidence>
<evidence type="ECO:0000256" key="1">
    <source>
        <dbReference type="ARBA" id="ARBA00022614"/>
    </source>
</evidence>
<dbReference type="PANTHER" id="PTHR48009">
    <property type="entry name" value="LEUCINE-RICH REPEAT (LRR) FAMILY PROTEIN"/>
    <property type="match status" value="1"/>
</dbReference>
<gene>
    <name evidence="5" type="ORF">Scep_030544</name>
</gene>
<keyword evidence="1" id="KW-0433">Leucine-rich repeat</keyword>
<sequence>MKKQLAFLFVTVNFLYILPLALSILHPNDFLALQSIRKSLSDLPGSTFFSDWDFTADPCTFSGVLCTAQTTPSTPRRVISLNLGDPRASSPGLSGRLSPSLSRLPHSSPSPSSPAASSAPSPPSLPPSPASASSPSPATSSPAPSPPNRPFTEPPNPRPQLQPTHRPNPPVHPNPNSIDQPHPLPQPPLRIHPQSLQLQNPNSSQSPTQQPLRLSHAVHSPLLAPTPLLIVEPDRRFVGPGFEPAGPDQLPRLEYEPRNGFSGPVRPVRPVEAQTVDLSFNALTGQVSEMFSTVENLYLNNNGFEGEVPRGLVDRVLTGEIKLLYLQHNYLTGIEMDPTAAIPESSSMCLMYNCMVPPVETPCPRRAGKQKVRPWKQCNERRRKGKKRK</sequence>
<feature type="compositionally biased region" description="Pro residues" evidence="3">
    <location>
        <begin position="120"/>
        <end position="129"/>
    </location>
</feature>
<evidence type="ECO:0000256" key="2">
    <source>
        <dbReference type="ARBA" id="ARBA00022737"/>
    </source>
</evidence>
<feature type="domain" description="Leucine-rich repeat-containing N-terminal plant-type" evidence="4">
    <location>
        <begin position="26"/>
        <end position="67"/>
    </location>
</feature>
<dbReference type="Pfam" id="PF08263">
    <property type="entry name" value="LRRNT_2"/>
    <property type="match status" value="1"/>
</dbReference>
<evidence type="ECO:0000259" key="4">
    <source>
        <dbReference type="Pfam" id="PF08263"/>
    </source>
</evidence>
<feature type="compositionally biased region" description="Low complexity" evidence="3">
    <location>
        <begin position="193"/>
        <end position="212"/>
    </location>
</feature>
<comment type="caution">
    <text evidence="5">The sequence shown here is derived from an EMBL/GenBank/DDBJ whole genome shotgun (WGS) entry which is preliminary data.</text>
</comment>
<accession>A0AAP0HD87</accession>
<protein>
    <recommendedName>
        <fullName evidence="4">Leucine-rich repeat-containing N-terminal plant-type domain-containing protein</fullName>
    </recommendedName>
</protein>
<dbReference type="AlphaFoldDB" id="A0AAP0HD87"/>
<feature type="compositionally biased region" description="Low complexity" evidence="3">
    <location>
        <begin position="130"/>
        <end position="142"/>
    </location>
</feature>
<reference evidence="5 6" key="1">
    <citation type="submission" date="2024-01" db="EMBL/GenBank/DDBJ databases">
        <title>Genome assemblies of Stephania.</title>
        <authorList>
            <person name="Yang L."/>
        </authorList>
    </citation>
    <scope>NUCLEOTIDE SEQUENCE [LARGE SCALE GENOMIC DNA]</scope>
    <source>
        <strain evidence="5">JXDWG</strain>
        <tissue evidence="5">Leaf</tissue>
    </source>
</reference>
<evidence type="ECO:0000313" key="6">
    <source>
        <dbReference type="Proteomes" id="UP001419268"/>
    </source>
</evidence>
<dbReference type="InterPro" id="IPR013210">
    <property type="entry name" value="LRR_N_plant-typ"/>
</dbReference>
<proteinExistence type="predicted"/>
<organism evidence="5 6">
    <name type="scientific">Stephania cephalantha</name>
    <dbReference type="NCBI Taxonomy" id="152367"/>
    <lineage>
        <taxon>Eukaryota</taxon>
        <taxon>Viridiplantae</taxon>
        <taxon>Streptophyta</taxon>
        <taxon>Embryophyta</taxon>
        <taxon>Tracheophyta</taxon>
        <taxon>Spermatophyta</taxon>
        <taxon>Magnoliopsida</taxon>
        <taxon>Ranunculales</taxon>
        <taxon>Menispermaceae</taxon>
        <taxon>Menispermoideae</taxon>
        <taxon>Cissampelideae</taxon>
        <taxon>Stephania</taxon>
    </lineage>
</organism>
<keyword evidence="6" id="KW-1185">Reference proteome</keyword>
<dbReference type="PANTHER" id="PTHR48009:SF4">
    <property type="entry name" value="LEUCINE-RICH REPEAT (LRR) FAMILY PROTEIN"/>
    <property type="match status" value="1"/>
</dbReference>
<feature type="region of interest" description="Disordered" evidence="3">
    <location>
        <begin position="76"/>
        <end position="213"/>
    </location>
</feature>
<keyword evidence="2" id="KW-0677">Repeat</keyword>
<dbReference type="InterPro" id="IPR032675">
    <property type="entry name" value="LRR_dom_sf"/>
</dbReference>
<dbReference type="InterPro" id="IPR053213">
    <property type="entry name" value="RLP29"/>
</dbReference>
<dbReference type="Proteomes" id="UP001419268">
    <property type="component" value="Unassembled WGS sequence"/>
</dbReference>
<evidence type="ECO:0000313" key="5">
    <source>
        <dbReference type="EMBL" id="KAK9084073.1"/>
    </source>
</evidence>
<feature type="compositionally biased region" description="Low complexity" evidence="3">
    <location>
        <begin position="88"/>
        <end position="119"/>
    </location>
</feature>
<name>A0AAP0HD87_9MAGN</name>
<dbReference type="EMBL" id="JBBNAG010000013">
    <property type="protein sequence ID" value="KAK9084073.1"/>
    <property type="molecule type" value="Genomic_DNA"/>
</dbReference>
<feature type="region of interest" description="Disordered" evidence="3">
    <location>
        <begin position="363"/>
        <end position="389"/>
    </location>
</feature>
<feature type="compositionally biased region" description="Pro residues" evidence="3">
    <location>
        <begin position="143"/>
        <end position="173"/>
    </location>
</feature>
<dbReference type="SUPFAM" id="SSF52058">
    <property type="entry name" value="L domain-like"/>
    <property type="match status" value="1"/>
</dbReference>
<dbReference type="Gene3D" id="3.80.10.10">
    <property type="entry name" value="Ribonuclease Inhibitor"/>
    <property type="match status" value="2"/>
</dbReference>